<protein>
    <submittedName>
        <fullName evidence="1">Uncharacterized protein</fullName>
    </submittedName>
</protein>
<organism evidence="1 3">
    <name type="scientific">Phytophthora infestans</name>
    <name type="common">Potato late blight agent</name>
    <name type="synonym">Botrytis infestans</name>
    <dbReference type="NCBI Taxonomy" id="4787"/>
    <lineage>
        <taxon>Eukaryota</taxon>
        <taxon>Sar</taxon>
        <taxon>Stramenopiles</taxon>
        <taxon>Oomycota</taxon>
        <taxon>Peronosporomycetes</taxon>
        <taxon>Peronosporales</taxon>
        <taxon>Peronosporaceae</taxon>
        <taxon>Phytophthora</taxon>
    </lineage>
</organism>
<evidence type="ECO:0000313" key="3">
    <source>
        <dbReference type="Proteomes" id="UP000602510"/>
    </source>
</evidence>
<keyword evidence="3" id="KW-1185">Reference proteome</keyword>
<dbReference type="EMBL" id="JAACNO010001266">
    <property type="protein sequence ID" value="KAF4141787.1"/>
    <property type="molecule type" value="Genomic_DNA"/>
</dbReference>
<comment type="caution">
    <text evidence="1">The sequence shown here is derived from an EMBL/GenBank/DDBJ whole genome shotgun (WGS) entry which is preliminary data.</text>
</comment>
<proteinExistence type="predicted"/>
<dbReference type="AlphaFoldDB" id="A0A833S2R8"/>
<dbReference type="Proteomes" id="UP000704712">
    <property type="component" value="Unassembled WGS sequence"/>
</dbReference>
<name>A0A833S2R8_PHYIN</name>
<reference evidence="1" key="1">
    <citation type="submission" date="2020-04" db="EMBL/GenBank/DDBJ databases">
        <title>Hybrid Assembly of Korean Phytophthora infestans isolates.</title>
        <authorList>
            <person name="Prokchorchik M."/>
            <person name="Lee Y."/>
            <person name="Seo J."/>
            <person name="Cho J.-H."/>
            <person name="Park Y.-E."/>
            <person name="Jang D.-C."/>
            <person name="Im J.-S."/>
            <person name="Choi J.-G."/>
            <person name="Park H.-J."/>
            <person name="Lee G.-B."/>
            <person name="Lee Y.-G."/>
            <person name="Hong S.-Y."/>
            <person name="Cho K."/>
            <person name="Sohn K.H."/>
        </authorList>
    </citation>
    <scope>NUCLEOTIDE SEQUENCE</scope>
    <source>
        <strain evidence="1">KR_1_A1</strain>
        <strain evidence="2">KR_2_A2</strain>
    </source>
</reference>
<evidence type="ECO:0000313" key="1">
    <source>
        <dbReference type="EMBL" id="KAF4031366.1"/>
    </source>
</evidence>
<dbReference type="Proteomes" id="UP000602510">
    <property type="component" value="Unassembled WGS sequence"/>
</dbReference>
<evidence type="ECO:0000313" key="2">
    <source>
        <dbReference type="EMBL" id="KAF4141787.1"/>
    </source>
</evidence>
<dbReference type="EMBL" id="WSZM01000587">
    <property type="protein sequence ID" value="KAF4031366.1"/>
    <property type="molecule type" value="Genomic_DNA"/>
</dbReference>
<gene>
    <name evidence="1" type="ORF">GN244_ATG16821</name>
    <name evidence="2" type="ORF">GN958_ATG09032</name>
</gene>
<sequence>MLSATETEQLCHICLSVGIDLLELAIRASNNTLHWPTISKFELSETTIHKYAEYVNWRAITRYNQLSPALIREHEDQVDWYEISIHYKLSDVLMREWIDHLDVFIICHTQTLTQSFIHEYESRFDSATWFFISIYQPITIELICKYRDDIMMSERVVTMINDDHASRALMLKNEVPICVVQIIHEYL</sequence>
<accession>A0A833S2R8</accession>